<dbReference type="AlphaFoldDB" id="A0AAX4JRB3"/>
<name>A0AAX4JRB3_9TREE</name>
<evidence type="ECO:0000313" key="2">
    <source>
        <dbReference type="EMBL" id="WWC87409.1"/>
    </source>
</evidence>
<organism evidence="2 3">
    <name type="scientific">Kwoniella dendrophila CBS 6074</name>
    <dbReference type="NCBI Taxonomy" id="1295534"/>
    <lineage>
        <taxon>Eukaryota</taxon>
        <taxon>Fungi</taxon>
        <taxon>Dikarya</taxon>
        <taxon>Basidiomycota</taxon>
        <taxon>Agaricomycotina</taxon>
        <taxon>Tremellomycetes</taxon>
        <taxon>Tremellales</taxon>
        <taxon>Cryptococcaceae</taxon>
        <taxon>Kwoniella</taxon>
    </lineage>
</organism>
<protein>
    <submittedName>
        <fullName evidence="2">Uncharacterized protein</fullName>
    </submittedName>
</protein>
<dbReference type="EMBL" id="CP144099">
    <property type="protein sequence ID" value="WWC87409.1"/>
    <property type="molecule type" value="Genomic_DNA"/>
</dbReference>
<gene>
    <name evidence="2" type="ORF">L201_002298</name>
</gene>
<dbReference type="GeneID" id="91092970"/>
<evidence type="ECO:0000256" key="1">
    <source>
        <dbReference type="SAM" id="MobiDB-lite"/>
    </source>
</evidence>
<keyword evidence="3" id="KW-1185">Reference proteome</keyword>
<reference evidence="2 3" key="1">
    <citation type="submission" date="2024-01" db="EMBL/GenBank/DDBJ databases">
        <title>Comparative genomics of Cryptococcus and Kwoniella reveals pathogenesis evolution and contrasting modes of karyotype evolution via chromosome fusion or intercentromeric recombination.</title>
        <authorList>
            <person name="Coelho M.A."/>
            <person name="David-Palma M."/>
            <person name="Shea T."/>
            <person name="Bowers K."/>
            <person name="McGinley-Smith S."/>
            <person name="Mohammad A.W."/>
            <person name="Gnirke A."/>
            <person name="Yurkov A.M."/>
            <person name="Nowrousian M."/>
            <person name="Sun S."/>
            <person name="Cuomo C.A."/>
            <person name="Heitman J."/>
        </authorList>
    </citation>
    <scope>NUCLEOTIDE SEQUENCE [LARGE SCALE GENOMIC DNA]</scope>
    <source>
        <strain evidence="2 3">CBS 6074</strain>
    </source>
</reference>
<dbReference type="RefSeq" id="XP_066074172.1">
    <property type="nucleotide sequence ID" value="XM_066218075.1"/>
</dbReference>
<sequence>MPAPLPSITPPEGFEPDKRDPLTIAIEQHLDDVRQWTEWITNGDPSGIGMVDYGIYRTFEEWVKRKEALNIIDSILQKRLTLGWPYDHKAIILIQILPSERLAPYAKLLEPLLPPKPSEDPAKPINLPAHFNPLIATLAQSLYTTAKEKAKEEEETKKKADEKKKEEEEIEKWELWSNMYGKSRANWFNHPGNPQWGYWEWNQIGKEDWWKDRSQ</sequence>
<accession>A0AAX4JRB3</accession>
<proteinExistence type="predicted"/>
<feature type="region of interest" description="Disordered" evidence="1">
    <location>
        <begin position="146"/>
        <end position="167"/>
    </location>
</feature>
<dbReference type="Proteomes" id="UP001355207">
    <property type="component" value="Chromosome 2"/>
</dbReference>
<evidence type="ECO:0000313" key="3">
    <source>
        <dbReference type="Proteomes" id="UP001355207"/>
    </source>
</evidence>